<feature type="region of interest" description="Disordered" evidence="4">
    <location>
        <begin position="373"/>
        <end position="409"/>
    </location>
</feature>
<reference evidence="7 8" key="1">
    <citation type="submission" date="2018-11" db="EMBL/GenBank/DDBJ databases">
        <authorList>
            <person name="Mardanov A.V."/>
            <person name="Ravin N.V."/>
            <person name="Dedysh S.N."/>
        </authorList>
    </citation>
    <scope>NUCLEOTIDE SEQUENCE [LARGE SCALE GENOMIC DNA]</scope>
    <source>
        <strain evidence="7 8">AF10</strain>
    </source>
</reference>
<dbReference type="Pfam" id="PF01011">
    <property type="entry name" value="PQQ"/>
    <property type="match status" value="1"/>
</dbReference>
<dbReference type="InterPro" id="IPR018391">
    <property type="entry name" value="PQQ_b-propeller_rpt"/>
</dbReference>
<dbReference type="PANTHER" id="PTHR32303">
    <property type="entry name" value="QUINOPROTEIN ALCOHOL DEHYDROGENASE (CYTOCHROME C)"/>
    <property type="match status" value="1"/>
</dbReference>
<accession>A0A4Q0SYF4</accession>
<dbReference type="RefSeq" id="WP_241654918.1">
    <property type="nucleotide sequence ID" value="NZ_RDSM01000003.1"/>
</dbReference>
<evidence type="ECO:0000259" key="6">
    <source>
        <dbReference type="Pfam" id="PF13360"/>
    </source>
</evidence>
<feature type="compositionally biased region" description="Polar residues" evidence="4">
    <location>
        <begin position="393"/>
        <end position="409"/>
    </location>
</feature>
<organism evidence="7 8">
    <name type="scientific">Granulicella sibirica</name>
    <dbReference type="NCBI Taxonomy" id="2479048"/>
    <lineage>
        <taxon>Bacteria</taxon>
        <taxon>Pseudomonadati</taxon>
        <taxon>Acidobacteriota</taxon>
        <taxon>Terriglobia</taxon>
        <taxon>Terriglobales</taxon>
        <taxon>Acidobacteriaceae</taxon>
        <taxon>Granulicella</taxon>
    </lineage>
</organism>
<feature type="domain" description="Pyrrolo-quinoline quinone repeat" evidence="5">
    <location>
        <begin position="26"/>
        <end position="363"/>
    </location>
</feature>
<dbReference type="GO" id="GO:0016491">
    <property type="term" value="F:oxidoreductase activity"/>
    <property type="evidence" value="ECO:0007669"/>
    <property type="project" value="UniProtKB-KW"/>
</dbReference>
<protein>
    <submittedName>
        <fullName evidence="7">Quino(Hemo)protein alcohol dehydrogenase, PQQ-dependent</fullName>
    </submittedName>
</protein>
<dbReference type="EMBL" id="RDSM01000003">
    <property type="protein sequence ID" value="RXH54658.1"/>
    <property type="molecule type" value="Genomic_DNA"/>
</dbReference>
<dbReference type="InterPro" id="IPR030939">
    <property type="entry name" value="Acido_non_PQQ"/>
</dbReference>
<feature type="region of interest" description="Disordered" evidence="4">
    <location>
        <begin position="58"/>
        <end position="77"/>
    </location>
</feature>
<dbReference type="SMART" id="SM00564">
    <property type="entry name" value="PQQ"/>
    <property type="match status" value="5"/>
</dbReference>
<evidence type="ECO:0000256" key="3">
    <source>
        <dbReference type="ARBA" id="ARBA00023002"/>
    </source>
</evidence>
<evidence type="ECO:0000313" key="8">
    <source>
        <dbReference type="Proteomes" id="UP000289437"/>
    </source>
</evidence>
<dbReference type="NCBIfam" id="TIGR04528">
    <property type="entry name" value="acido_non_PQQ"/>
    <property type="match status" value="1"/>
</dbReference>
<feature type="compositionally biased region" description="Basic and acidic residues" evidence="4">
    <location>
        <begin position="382"/>
        <end position="391"/>
    </location>
</feature>
<dbReference type="InterPro" id="IPR011047">
    <property type="entry name" value="Quinoprotein_ADH-like_sf"/>
</dbReference>
<comment type="cofactor">
    <cofactor evidence="1">
        <name>pyrroloquinoline quinone</name>
        <dbReference type="ChEBI" id="CHEBI:58442"/>
    </cofactor>
</comment>
<dbReference type="SUPFAM" id="SSF50998">
    <property type="entry name" value="Quinoprotein alcohol dehydrogenase-like"/>
    <property type="match status" value="1"/>
</dbReference>
<comment type="similarity">
    <text evidence="2">Belongs to the bacterial PQQ dehydrogenase family.</text>
</comment>
<comment type="caution">
    <text evidence="7">The sequence shown here is derived from an EMBL/GenBank/DDBJ whole genome shotgun (WGS) entry which is preliminary data.</text>
</comment>
<dbReference type="Proteomes" id="UP000289437">
    <property type="component" value="Unassembled WGS sequence"/>
</dbReference>
<dbReference type="AlphaFoldDB" id="A0A4Q0SYF4"/>
<evidence type="ECO:0000313" key="7">
    <source>
        <dbReference type="EMBL" id="RXH54658.1"/>
    </source>
</evidence>
<proteinExistence type="inferred from homology"/>
<name>A0A4Q0SYF4_9BACT</name>
<dbReference type="Pfam" id="PF13360">
    <property type="entry name" value="PQQ_2"/>
    <property type="match status" value="1"/>
</dbReference>
<evidence type="ECO:0000259" key="5">
    <source>
        <dbReference type="Pfam" id="PF01011"/>
    </source>
</evidence>
<evidence type="ECO:0000256" key="2">
    <source>
        <dbReference type="ARBA" id="ARBA00008156"/>
    </source>
</evidence>
<keyword evidence="8" id="KW-1185">Reference proteome</keyword>
<gene>
    <name evidence="7" type="ORF">GRAN_3762</name>
</gene>
<keyword evidence="3" id="KW-0560">Oxidoreductase</keyword>
<evidence type="ECO:0000256" key="1">
    <source>
        <dbReference type="ARBA" id="ARBA00001931"/>
    </source>
</evidence>
<evidence type="ECO:0000256" key="4">
    <source>
        <dbReference type="SAM" id="MobiDB-lite"/>
    </source>
</evidence>
<reference evidence="8" key="2">
    <citation type="submission" date="2019-02" db="EMBL/GenBank/DDBJ databases">
        <title>Granulicella sibirica sp. nov., a psychrotolerant acidobacterium isolated from an organic soil layer in forested tundra, West Siberia.</title>
        <authorList>
            <person name="Oshkin I.Y."/>
            <person name="Kulichevskaya I.S."/>
            <person name="Rijpstra W.I.C."/>
            <person name="Sinninghe Damste J.S."/>
            <person name="Rakitin A.L."/>
            <person name="Ravin N.V."/>
            <person name="Dedysh S.N."/>
        </authorList>
    </citation>
    <scope>NUCLEOTIDE SEQUENCE [LARGE SCALE GENOMIC DNA]</scope>
    <source>
        <strain evidence="8">AF10</strain>
    </source>
</reference>
<sequence>MSPVLLMGQGTGVAPDELLKPLKDSWPTYNGDYTGQRYSALAQVDKTTVKHLTLGWMSQMTPGEDKPTPSGPGGGRRANMVPQIVGGEGPGDIVIRGGSMKGSILAIDGTLYVTMPDNAWALDARDGHQLWHYFWKTKGGTHIGNRGFGMWNGYLFMETPDDYLVSLEAKTGKERWHKKIADVDLGYFSTPAPIVIGNHVLVGVGNDIDSPGFLQSYDPETGELQWKHYTVPMQKGDPGESSWASLDAARHGGAQTWITGAYDPETKLYIFGTGNPTPAYTNAPRGADKDNLFTCSLVAVNVDTGKMAWYYQTSPHDMHDYDSAQTPVLVDGTFNGKMRKMVLTAARNGYFFTLDRVTGEHLVTSKYGKTTDWAKGLTKNGNPEHDPEKDATVSGSLASPNSSGTVNWQPPAFSPQTGLLYTPEVDSFSVFYLTDTDPRGSMGLGGHEETQIGSAGSYLTAIDYKTGKAAWRHRYYGGGMGGGVLATAGGLVFNGDGSGSLVAHDAASGEPLWHTRIGDVSNAPQTFMLDGHQYVIAATGQALWAFLLY</sequence>
<feature type="domain" description="Pyrrolo-quinoline quinone repeat" evidence="6">
    <location>
        <begin position="457"/>
        <end position="546"/>
    </location>
</feature>
<dbReference type="InterPro" id="IPR002372">
    <property type="entry name" value="PQQ_rpt_dom"/>
</dbReference>
<dbReference type="Gene3D" id="2.140.10.10">
    <property type="entry name" value="Quinoprotein alcohol dehydrogenase-like superfamily"/>
    <property type="match status" value="1"/>
</dbReference>